<comment type="caution">
    <text evidence="1">The sequence shown here is derived from an EMBL/GenBank/DDBJ whole genome shotgun (WGS) entry which is preliminary data.</text>
</comment>
<proteinExistence type="predicted"/>
<protein>
    <submittedName>
        <fullName evidence="1">Uncharacterized protein</fullName>
    </submittedName>
</protein>
<sequence>MATWTRQSQETGGKYQFSGQFVVTQTVKQELTKVEIIGIYYDILKFVEEQGGIDYLQVYIDEQGRKLFFIDQLSTDMIQSGEYREEDNCCTLLFAHEY</sequence>
<gene>
    <name evidence="1" type="ORF">QM480_24640</name>
</gene>
<reference evidence="1 2" key="1">
    <citation type="submission" date="2023-05" db="EMBL/GenBank/DDBJ databases">
        <title>Novel species of genus Flectobacillus isolated from stream in China.</title>
        <authorList>
            <person name="Lu H."/>
        </authorList>
    </citation>
    <scope>NUCLEOTIDE SEQUENCE [LARGE SCALE GENOMIC DNA]</scope>
    <source>
        <strain evidence="1 2">DC10W</strain>
    </source>
</reference>
<keyword evidence="2" id="KW-1185">Reference proteome</keyword>
<accession>A0ABT6YVK9</accession>
<dbReference type="EMBL" id="JASHID010000036">
    <property type="protein sequence ID" value="MDI9867556.1"/>
    <property type="molecule type" value="Genomic_DNA"/>
</dbReference>
<name>A0ABT6YVK9_9BACT</name>
<dbReference type="RefSeq" id="WP_283372182.1">
    <property type="nucleotide sequence ID" value="NZ_JASHID010000036.1"/>
</dbReference>
<organism evidence="1 2">
    <name type="scientific">Flectobacillus longus</name>
    <dbReference type="NCBI Taxonomy" id="2984207"/>
    <lineage>
        <taxon>Bacteria</taxon>
        <taxon>Pseudomonadati</taxon>
        <taxon>Bacteroidota</taxon>
        <taxon>Cytophagia</taxon>
        <taxon>Cytophagales</taxon>
        <taxon>Flectobacillaceae</taxon>
        <taxon>Flectobacillus</taxon>
    </lineage>
</organism>
<dbReference type="Proteomes" id="UP001236569">
    <property type="component" value="Unassembled WGS sequence"/>
</dbReference>
<evidence type="ECO:0000313" key="2">
    <source>
        <dbReference type="Proteomes" id="UP001236569"/>
    </source>
</evidence>
<evidence type="ECO:0000313" key="1">
    <source>
        <dbReference type="EMBL" id="MDI9867556.1"/>
    </source>
</evidence>